<dbReference type="PANTHER" id="PTHR47718:SF13">
    <property type="entry name" value="OS09G0290500 PROTEIN"/>
    <property type="match status" value="1"/>
</dbReference>
<dbReference type="PANTHER" id="PTHR47718">
    <property type="entry name" value="OS01G0519700 PROTEIN"/>
    <property type="match status" value="1"/>
</dbReference>
<evidence type="ECO:0000313" key="3">
    <source>
        <dbReference type="EMBL" id="RYR24819.1"/>
    </source>
</evidence>
<dbReference type="Proteomes" id="UP000289738">
    <property type="component" value="Chromosome B02"/>
</dbReference>
<dbReference type="EMBL" id="SDMP01000012">
    <property type="protein sequence ID" value="RYR24819.1"/>
    <property type="molecule type" value="Genomic_DNA"/>
</dbReference>
<organism evidence="3 4">
    <name type="scientific">Arachis hypogaea</name>
    <name type="common">Peanut</name>
    <dbReference type="NCBI Taxonomy" id="3818"/>
    <lineage>
        <taxon>Eukaryota</taxon>
        <taxon>Viridiplantae</taxon>
        <taxon>Streptophyta</taxon>
        <taxon>Embryophyta</taxon>
        <taxon>Tracheophyta</taxon>
        <taxon>Spermatophyta</taxon>
        <taxon>Magnoliopsida</taxon>
        <taxon>eudicotyledons</taxon>
        <taxon>Gunneridae</taxon>
        <taxon>Pentapetalae</taxon>
        <taxon>rosids</taxon>
        <taxon>fabids</taxon>
        <taxon>Fabales</taxon>
        <taxon>Fabaceae</taxon>
        <taxon>Papilionoideae</taxon>
        <taxon>50 kb inversion clade</taxon>
        <taxon>dalbergioids sensu lato</taxon>
        <taxon>Dalbergieae</taxon>
        <taxon>Pterocarpus clade</taxon>
        <taxon>Arachis</taxon>
    </lineage>
</organism>
<comment type="caution">
    <text evidence="3">The sequence shown here is derived from an EMBL/GenBank/DDBJ whole genome shotgun (WGS) entry which is preliminary data.</text>
</comment>
<feature type="region of interest" description="Disordered" evidence="1">
    <location>
        <begin position="197"/>
        <end position="244"/>
    </location>
</feature>
<feature type="domain" description="FAR1" evidence="2">
    <location>
        <begin position="61"/>
        <end position="102"/>
    </location>
</feature>
<accession>A0A445AEG8</accession>
<evidence type="ECO:0000259" key="2">
    <source>
        <dbReference type="Pfam" id="PF03101"/>
    </source>
</evidence>
<evidence type="ECO:0000256" key="1">
    <source>
        <dbReference type="SAM" id="MobiDB-lite"/>
    </source>
</evidence>
<name>A0A445AEG8_ARAHY</name>
<sequence length="269" mass="30185">MDANGGEAIGECGGGLSDVDEEMNVVEAGGDEIQEEYLPEGGQGFDLKRRLREIRHYDRFDRHRGNKPETRTNCKAMLSIYLKNEQKWKVRKVVLEHNHNLAPAGMFHLIWSHRKITDATKAYINEMHTYGIGTSKILDYMARSFGISISFPTGPVIVTSDSGFKSPASTGPFFGVSKVTKGTAGNGIQSEFMRWRKRESGEKESKQDLRRERELGSRGERAREQRRERGNSCSSTAVPLPPRNAAAATEIHHRKFSGIDRKILSTCVD</sequence>
<evidence type="ECO:0000313" key="4">
    <source>
        <dbReference type="Proteomes" id="UP000289738"/>
    </source>
</evidence>
<dbReference type="InterPro" id="IPR004330">
    <property type="entry name" value="FAR1_DNA_bnd_dom"/>
</dbReference>
<keyword evidence="4" id="KW-1185">Reference proteome</keyword>
<reference evidence="3 4" key="1">
    <citation type="submission" date="2019-01" db="EMBL/GenBank/DDBJ databases">
        <title>Sequencing of cultivated peanut Arachis hypogaea provides insights into genome evolution and oil improvement.</title>
        <authorList>
            <person name="Chen X."/>
        </authorList>
    </citation>
    <scope>NUCLEOTIDE SEQUENCE [LARGE SCALE GENOMIC DNA]</scope>
    <source>
        <strain evidence="4">cv. Fuhuasheng</strain>
        <tissue evidence="3">Leaves</tissue>
    </source>
</reference>
<dbReference type="AlphaFoldDB" id="A0A445AEG8"/>
<proteinExistence type="predicted"/>
<feature type="compositionally biased region" description="Basic and acidic residues" evidence="1">
    <location>
        <begin position="198"/>
        <end position="230"/>
    </location>
</feature>
<protein>
    <recommendedName>
        <fullName evidence="2">FAR1 domain-containing protein</fullName>
    </recommendedName>
</protein>
<gene>
    <name evidence="3" type="ORF">Ahy_B02g058363</name>
</gene>
<dbReference type="Pfam" id="PF03101">
    <property type="entry name" value="FAR1"/>
    <property type="match status" value="1"/>
</dbReference>